<reference evidence="2" key="2">
    <citation type="journal article" date="2015" name="Data Brief">
        <title>Shoot transcriptome of the giant reed, Arundo donax.</title>
        <authorList>
            <person name="Barrero R.A."/>
            <person name="Guerrero F.D."/>
            <person name="Moolhuijzen P."/>
            <person name="Goolsby J.A."/>
            <person name="Tidwell J."/>
            <person name="Bellgard S.E."/>
            <person name="Bellgard M.I."/>
        </authorList>
    </citation>
    <scope>NUCLEOTIDE SEQUENCE</scope>
    <source>
        <tissue evidence="2">Shoot tissue taken approximately 20 cm above the soil surface</tissue>
    </source>
</reference>
<proteinExistence type="predicted"/>
<name>A0A0A9D419_ARUDO</name>
<reference evidence="2" key="1">
    <citation type="submission" date="2014-09" db="EMBL/GenBank/DDBJ databases">
        <authorList>
            <person name="Magalhaes I.L.F."/>
            <person name="Oliveira U."/>
            <person name="Santos F.R."/>
            <person name="Vidigal T.H.D.A."/>
            <person name="Brescovit A.D."/>
            <person name="Santos A.J."/>
        </authorList>
    </citation>
    <scope>NUCLEOTIDE SEQUENCE</scope>
    <source>
        <tissue evidence="2">Shoot tissue taken approximately 20 cm above the soil surface</tissue>
    </source>
</reference>
<accession>A0A0A9D419</accession>
<feature type="region of interest" description="Disordered" evidence="1">
    <location>
        <begin position="32"/>
        <end position="59"/>
    </location>
</feature>
<dbReference type="AlphaFoldDB" id="A0A0A9D419"/>
<evidence type="ECO:0000256" key="1">
    <source>
        <dbReference type="SAM" id="MobiDB-lite"/>
    </source>
</evidence>
<dbReference type="EMBL" id="GBRH01216457">
    <property type="protein sequence ID" value="JAD81438.1"/>
    <property type="molecule type" value="Transcribed_RNA"/>
</dbReference>
<feature type="compositionally biased region" description="Basic and acidic residues" evidence="1">
    <location>
        <begin position="49"/>
        <end position="59"/>
    </location>
</feature>
<protein>
    <submittedName>
        <fullName evidence="2">Uncharacterized protein</fullName>
    </submittedName>
</protein>
<sequence>MRVVPTRVHLPRVPALVLPIHGLLDGQRVHVSAERDDRRAPGADGGDEAGARERVAEPDPHGFELVADEAARLHLLVRQLGPLVDPAPHPAQPRR</sequence>
<feature type="compositionally biased region" description="Basic and acidic residues" evidence="1">
    <location>
        <begin position="32"/>
        <end position="41"/>
    </location>
</feature>
<organism evidence="2">
    <name type="scientific">Arundo donax</name>
    <name type="common">Giant reed</name>
    <name type="synonym">Donax arundinaceus</name>
    <dbReference type="NCBI Taxonomy" id="35708"/>
    <lineage>
        <taxon>Eukaryota</taxon>
        <taxon>Viridiplantae</taxon>
        <taxon>Streptophyta</taxon>
        <taxon>Embryophyta</taxon>
        <taxon>Tracheophyta</taxon>
        <taxon>Spermatophyta</taxon>
        <taxon>Magnoliopsida</taxon>
        <taxon>Liliopsida</taxon>
        <taxon>Poales</taxon>
        <taxon>Poaceae</taxon>
        <taxon>PACMAD clade</taxon>
        <taxon>Arundinoideae</taxon>
        <taxon>Arundineae</taxon>
        <taxon>Arundo</taxon>
    </lineage>
</organism>
<evidence type="ECO:0000313" key="2">
    <source>
        <dbReference type="EMBL" id="JAD81438.1"/>
    </source>
</evidence>